<evidence type="ECO:0000313" key="4">
    <source>
        <dbReference type="Proteomes" id="UP001281656"/>
    </source>
</evidence>
<dbReference type="Proteomes" id="UP001281656">
    <property type="component" value="Unassembled WGS sequence"/>
</dbReference>
<dbReference type="RefSeq" id="WP_318798903.1">
    <property type="nucleotide sequence ID" value="NZ_JARUJP010000023.1"/>
</dbReference>
<evidence type="ECO:0008006" key="5">
    <source>
        <dbReference type="Google" id="ProtNLM"/>
    </source>
</evidence>
<name>A0ABU4JWQ0_9CLOT</name>
<feature type="transmembrane region" description="Helical" evidence="2">
    <location>
        <begin position="12"/>
        <end position="32"/>
    </location>
</feature>
<keyword evidence="4" id="KW-1185">Reference proteome</keyword>
<evidence type="ECO:0000256" key="2">
    <source>
        <dbReference type="SAM" id="Phobius"/>
    </source>
</evidence>
<reference evidence="3 4" key="1">
    <citation type="submission" date="2023-04" db="EMBL/GenBank/DDBJ databases">
        <title>Clostridium tannerae sp. nov., isolated from the fecal material of an alpaca.</title>
        <authorList>
            <person name="Miller S."/>
            <person name="Hendry M."/>
            <person name="King J."/>
            <person name="Sankaranarayanan K."/>
            <person name="Lawson P.A."/>
        </authorList>
    </citation>
    <scope>NUCLEOTIDE SEQUENCE [LARGE SCALE GENOMIC DNA]</scope>
    <source>
        <strain evidence="3 4">A1-XYC3</strain>
    </source>
</reference>
<evidence type="ECO:0000313" key="3">
    <source>
        <dbReference type="EMBL" id="MDW8802588.1"/>
    </source>
</evidence>
<comment type="caution">
    <text evidence="3">The sequence shown here is derived from an EMBL/GenBank/DDBJ whole genome shotgun (WGS) entry which is preliminary data.</text>
</comment>
<sequence>MNKIINCKKFKLCVGIIVLAALLITFFKLLFWNSSYTMEKTKVSASFVDKVTKSQKQGETLKLDKEELNQAISMYIKEEKSSGNIRIKGIQGDIVNGNLKLYVPTSYKGINLLITSEGKLSYEENKVVYTPLYFKAGKITLPKDFVMAKLKDKSKDKISIENGTIAVKEEILPIKINSIEVKNDEIFVGMKKVSNIIEEKIKDIQNNIKDALKNNNLTEDNASKSNLENNTSSGETKGNDAPSENTKNLSQRDEALDRINNGLSAAGGSVSTGGQKAVISSMISAINSMKGNPSANPYSAAGGVRAVYNKLSQQEKTELKAAVFSNINGTDINIVSSMIGK</sequence>
<protein>
    <recommendedName>
        <fullName evidence="5">DUF2140 family protein</fullName>
    </recommendedName>
</protein>
<organism evidence="3 4">
    <name type="scientific">Clostridium tanneri</name>
    <dbReference type="NCBI Taxonomy" id="3037988"/>
    <lineage>
        <taxon>Bacteria</taxon>
        <taxon>Bacillati</taxon>
        <taxon>Bacillota</taxon>
        <taxon>Clostridia</taxon>
        <taxon>Eubacteriales</taxon>
        <taxon>Clostridiaceae</taxon>
        <taxon>Clostridium</taxon>
    </lineage>
</organism>
<evidence type="ECO:0000256" key="1">
    <source>
        <dbReference type="SAM" id="MobiDB-lite"/>
    </source>
</evidence>
<proteinExistence type="predicted"/>
<keyword evidence="2" id="KW-0812">Transmembrane</keyword>
<dbReference type="EMBL" id="JARUJP010000023">
    <property type="protein sequence ID" value="MDW8802588.1"/>
    <property type="molecule type" value="Genomic_DNA"/>
</dbReference>
<gene>
    <name evidence="3" type="ORF">P8V03_15680</name>
</gene>
<keyword evidence="2" id="KW-0472">Membrane</keyword>
<keyword evidence="2" id="KW-1133">Transmembrane helix</keyword>
<feature type="region of interest" description="Disordered" evidence="1">
    <location>
        <begin position="215"/>
        <end position="249"/>
    </location>
</feature>
<accession>A0ABU4JWQ0</accession>